<evidence type="ECO:0000313" key="2">
    <source>
        <dbReference type="Proteomes" id="UP000215999"/>
    </source>
</evidence>
<sequence>MKIQKGVSMIELLIVVAVVGILSAIAYPSYADHMLKSHRTQAMADMMKIQLTLEEKYNQSGSYDYTIVANGTCIFCETDTNRYKMTIDSSGTGANTYIVKATPQSATGQNKDECGTLNLNAAGIGSESGNSSCW</sequence>
<dbReference type="InterPro" id="IPR031982">
    <property type="entry name" value="PilE-like"/>
</dbReference>
<dbReference type="Proteomes" id="UP000215999">
    <property type="component" value="Unassembled WGS sequence"/>
</dbReference>
<keyword evidence="2" id="KW-1185">Reference proteome</keyword>
<dbReference type="SUPFAM" id="SSF54523">
    <property type="entry name" value="Pili subunits"/>
    <property type="match status" value="1"/>
</dbReference>
<dbReference type="EMBL" id="NOIF01000138">
    <property type="protein sequence ID" value="OZS42624.1"/>
    <property type="molecule type" value="Genomic_DNA"/>
</dbReference>
<dbReference type="InterPro" id="IPR012902">
    <property type="entry name" value="N_methyl_site"/>
</dbReference>
<protein>
    <submittedName>
        <fullName evidence="1">Prepilin-type cleavage/methylation domain-containing protein</fullName>
    </submittedName>
</protein>
<gene>
    <name evidence="1" type="ORF">ASV53_17470</name>
</gene>
<dbReference type="Gene3D" id="3.30.700.10">
    <property type="entry name" value="Glycoprotein, Type 4 Pilin"/>
    <property type="match status" value="1"/>
</dbReference>
<dbReference type="Pfam" id="PF16732">
    <property type="entry name" value="ComP_DUS"/>
    <property type="match status" value="1"/>
</dbReference>
<reference evidence="1 2" key="1">
    <citation type="journal article" date="2016" name="Antonie Van Leeuwenhoek">
        <title>Photobacterium sanguinicancri sp. nov. isolated from marine animals.</title>
        <authorList>
            <person name="Gomez-Gil B."/>
            <person name="Roque A."/>
            <person name="Rotllant G."/>
            <person name="Romalde J.L."/>
            <person name="Doce A."/>
            <person name="Eggermont M."/>
            <person name="Defoirdt T."/>
        </authorList>
    </citation>
    <scope>NUCLEOTIDE SEQUENCE [LARGE SCALE GENOMIC DNA]</scope>
    <source>
        <strain evidence="1 2">CAIM 1827</strain>
    </source>
</reference>
<dbReference type="Pfam" id="PF07963">
    <property type="entry name" value="N_methyl"/>
    <property type="match status" value="1"/>
</dbReference>
<name>A0ABX4FUS9_9GAMM</name>
<organism evidence="1 2">
    <name type="scientific">Photobacterium sanguinicancri</name>
    <dbReference type="NCBI Taxonomy" id="875932"/>
    <lineage>
        <taxon>Bacteria</taxon>
        <taxon>Pseudomonadati</taxon>
        <taxon>Pseudomonadota</taxon>
        <taxon>Gammaproteobacteria</taxon>
        <taxon>Vibrionales</taxon>
        <taxon>Vibrionaceae</taxon>
        <taxon>Photobacterium</taxon>
    </lineage>
</organism>
<evidence type="ECO:0000313" key="1">
    <source>
        <dbReference type="EMBL" id="OZS42624.1"/>
    </source>
</evidence>
<dbReference type="InterPro" id="IPR045584">
    <property type="entry name" value="Pilin-like"/>
</dbReference>
<proteinExistence type="predicted"/>
<comment type="caution">
    <text evidence="1">The sequence shown here is derived from an EMBL/GenBank/DDBJ whole genome shotgun (WGS) entry which is preliminary data.</text>
</comment>
<dbReference type="NCBIfam" id="TIGR02532">
    <property type="entry name" value="IV_pilin_GFxxxE"/>
    <property type="match status" value="1"/>
</dbReference>
<accession>A0ABX4FUS9</accession>